<protein>
    <submittedName>
        <fullName evidence="7">ABC transporter substrate-binding protein</fullName>
    </submittedName>
</protein>
<feature type="domain" description="Solute-binding protein family 5" evidence="6">
    <location>
        <begin position="88"/>
        <end position="457"/>
    </location>
</feature>
<evidence type="ECO:0000256" key="4">
    <source>
        <dbReference type="ARBA" id="ARBA00022729"/>
    </source>
</evidence>
<dbReference type="GO" id="GO:0043190">
    <property type="term" value="C:ATP-binding cassette (ABC) transporter complex"/>
    <property type="evidence" value="ECO:0007669"/>
    <property type="project" value="InterPro"/>
</dbReference>
<name>A0A367Y7K6_9MICO</name>
<evidence type="ECO:0000259" key="6">
    <source>
        <dbReference type="Pfam" id="PF00496"/>
    </source>
</evidence>
<dbReference type="InterPro" id="IPR039424">
    <property type="entry name" value="SBP_5"/>
</dbReference>
<comment type="similarity">
    <text evidence="2">Belongs to the bacterial solute-binding protein 5 family.</text>
</comment>
<evidence type="ECO:0000256" key="2">
    <source>
        <dbReference type="ARBA" id="ARBA00005695"/>
    </source>
</evidence>
<organism evidence="7 8">
    <name type="scientific">Microbacterium sorbitolivorans</name>
    <dbReference type="NCBI Taxonomy" id="1867410"/>
    <lineage>
        <taxon>Bacteria</taxon>
        <taxon>Bacillati</taxon>
        <taxon>Actinomycetota</taxon>
        <taxon>Actinomycetes</taxon>
        <taxon>Micrococcales</taxon>
        <taxon>Microbacteriaceae</taxon>
        <taxon>Microbacterium</taxon>
    </lineage>
</organism>
<evidence type="ECO:0000256" key="1">
    <source>
        <dbReference type="ARBA" id="ARBA00004196"/>
    </source>
</evidence>
<dbReference type="InterPro" id="IPR000914">
    <property type="entry name" value="SBP_5_dom"/>
</dbReference>
<keyword evidence="8" id="KW-1185">Reference proteome</keyword>
<evidence type="ECO:0000313" key="7">
    <source>
        <dbReference type="EMBL" id="RCK61856.1"/>
    </source>
</evidence>
<comment type="subcellular location">
    <subcellularLocation>
        <location evidence="1">Cell envelope</location>
    </subcellularLocation>
</comment>
<dbReference type="Gene3D" id="3.40.190.10">
    <property type="entry name" value="Periplasmic binding protein-like II"/>
    <property type="match status" value="1"/>
</dbReference>
<accession>A0A367Y7K6</accession>
<keyword evidence="4 5" id="KW-0732">Signal</keyword>
<dbReference type="Proteomes" id="UP000253508">
    <property type="component" value="Unassembled WGS sequence"/>
</dbReference>
<feature type="signal peptide" evidence="5">
    <location>
        <begin position="1"/>
        <end position="25"/>
    </location>
</feature>
<reference evidence="7 8" key="1">
    <citation type="submission" date="2018-07" db="EMBL/GenBank/DDBJ databases">
        <title>Microbacterium endoborsara sp. nov., a novel actinobacterium isolated from Borszczowia aralocaspica.</title>
        <authorList>
            <person name="An D."/>
        </authorList>
    </citation>
    <scope>NUCLEOTIDE SEQUENCE [LARGE SCALE GENOMIC DNA]</scope>
    <source>
        <strain evidence="7 8">C1.15228</strain>
    </source>
</reference>
<feature type="chain" id="PRO_5039245746" evidence="5">
    <location>
        <begin position="26"/>
        <end position="549"/>
    </location>
</feature>
<dbReference type="InterPro" id="IPR030678">
    <property type="entry name" value="Peptide/Ni-bd"/>
</dbReference>
<gene>
    <name evidence="7" type="ORF">DTO57_04370</name>
</gene>
<dbReference type="PROSITE" id="PS51257">
    <property type="entry name" value="PROKAR_LIPOPROTEIN"/>
    <property type="match status" value="1"/>
</dbReference>
<dbReference type="GO" id="GO:0030313">
    <property type="term" value="C:cell envelope"/>
    <property type="evidence" value="ECO:0007669"/>
    <property type="project" value="UniProtKB-SubCell"/>
</dbReference>
<dbReference type="EMBL" id="QORO01000001">
    <property type="protein sequence ID" value="RCK61856.1"/>
    <property type="molecule type" value="Genomic_DNA"/>
</dbReference>
<keyword evidence="3" id="KW-0813">Transport</keyword>
<dbReference type="Pfam" id="PF00496">
    <property type="entry name" value="SBP_bac_5"/>
    <property type="match status" value="1"/>
</dbReference>
<dbReference type="PANTHER" id="PTHR30290">
    <property type="entry name" value="PERIPLASMIC BINDING COMPONENT OF ABC TRANSPORTER"/>
    <property type="match status" value="1"/>
</dbReference>
<dbReference type="GO" id="GO:1904680">
    <property type="term" value="F:peptide transmembrane transporter activity"/>
    <property type="evidence" value="ECO:0007669"/>
    <property type="project" value="TreeGrafter"/>
</dbReference>
<dbReference type="RefSeq" id="WP_114116958.1">
    <property type="nucleotide sequence ID" value="NZ_BMHU01000004.1"/>
</dbReference>
<dbReference type="OrthoDB" id="5240629at2"/>
<dbReference type="AlphaFoldDB" id="A0A367Y7K6"/>
<dbReference type="GO" id="GO:0015833">
    <property type="term" value="P:peptide transport"/>
    <property type="evidence" value="ECO:0007669"/>
    <property type="project" value="TreeGrafter"/>
</dbReference>
<dbReference type="GO" id="GO:0042597">
    <property type="term" value="C:periplasmic space"/>
    <property type="evidence" value="ECO:0007669"/>
    <property type="project" value="UniProtKB-ARBA"/>
</dbReference>
<dbReference type="SUPFAM" id="SSF53850">
    <property type="entry name" value="Periplasmic binding protein-like II"/>
    <property type="match status" value="1"/>
</dbReference>
<dbReference type="PANTHER" id="PTHR30290:SF10">
    <property type="entry name" value="PERIPLASMIC OLIGOPEPTIDE-BINDING PROTEIN-RELATED"/>
    <property type="match status" value="1"/>
</dbReference>
<evidence type="ECO:0000256" key="3">
    <source>
        <dbReference type="ARBA" id="ARBA00022448"/>
    </source>
</evidence>
<evidence type="ECO:0000313" key="8">
    <source>
        <dbReference type="Proteomes" id="UP000253508"/>
    </source>
</evidence>
<dbReference type="Gene3D" id="3.10.105.10">
    <property type="entry name" value="Dipeptide-binding Protein, Domain 3"/>
    <property type="match status" value="1"/>
</dbReference>
<proteinExistence type="inferred from homology"/>
<sequence>MPLFRRALPTLALASVALLAAGCSASDGGTDSSASSAPTQATEGGTLVYATGYGEPSCLDPHVGGYWSQALLATQVLEPLFGRSADGEIVPWLAESGTVSDDGLSWDIVLKDGITFTDGTPFNAEAVKVNIEHMQDPETGSSTGRIAVKEVESVDIDDDTHLTLNLSSPKSALLEVLSQHWAAMESPAGLERGKDENCLAPIGTGPFVYGEWTPQESIMLTRNDDYVTTAPEADHDGAAYLDAIEWRFIPDAATRQAALVSGEVQMVDSPLPTDIVSAEAQGITHINAPRAAASNRVELNMTQAPFDDIRVREAFVRSADPTPGIETLFAGTAERSYSVLSSVEPFAYSDESLFTTDVDRANELLDEAGWVMGDDGIREKDGEKLTVRFPVASNQSTQAEQSLFEQIQANTAKVGFDVQLNVTDLWGWYGNLFAFDYEAVSAPYTTVGPDVLRITYHSDSRTPEPSGYFANLSGLNDPEVDELLEKALATTDNDERRELYTDAQKLILASYAAMPIYDEQNHYLTKGVDGVVPIATINTPTLINASLTQ</sequence>
<dbReference type="PIRSF" id="PIRSF002741">
    <property type="entry name" value="MppA"/>
    <property type="match status" value="1"/>
</dbReference>
<evidence type="ECO:0000256" key="5">
    <source>
        <dbReference type="SAM" id="SignalP"/>
    </source>
</evidence>
<dbReference type="CDD" id="cd08492">
    <property type="entry name" value="PBP2_NikA_DppA_OppA_like_15"/>
    <property type="match status" value="1"/>
</dbReference>
<comment type="caution">
    <text evidence="7">The sequence shown here is derived from an EMBL/GenBank/DDBJ whole genome shotgun (WGS) entry which is preliminary data.</text>
</comment>